<dbReference type="CDD" id="cd07043">
    <property type="entry name" value="STAS_anti-anti-sigma_factors"/>
    <property type="match status" value="1"/>
</dbReference>
<protein>
    <submittedName>
        <fullName evidence="3">STAS domain-containing protein</fullName>
    </submittedName>
</protein>
<dbReference type="InterPro" id="IPR002645">
    <property type="entry name" value="STAS_dom"/>
</dbReference>
<feature type="region of interest" description="Disordered" evidence="1">
    <location>
        <begin position="74"/>
        <end position="104"/>
    </location>
</feature>
<dbReference type="EMBL" id="JBJVNE010000043">
    <property type="protein sequence ID" value="MFM9653244.1"/>
    <property type="molecule type" value="Genomic_DNA"/>
</dbReference>
<organism evidence="3 4">
    <name type="scientific">Streptomyces galilaeus</name>
    <dbReference type="NCBI Taxonomy" id="33899"/>
    <lineage>
        <taxon>Bacteria</taxon>
        <taxon>Bacillati</taxon>
        <taxon>Actinomycetota</taxon>
        <taxon>Actinomycetes</taxon>
        <taxon>Kitasatosporales</taxon>
        <taxon>Streptomycetaceae</taxon>
        <taxon>Streptomyces</taxon>
    </lineage>
</organism>
<proteinExistence type="predicted"/>
<name>A0ABW9IXT8_STRGJ</name>
<keyword evidence="4" id="KW-1185">Reference proteome</keyword>
<dbReference type="RefSeq" id="WP_369280629.1">
    <property type="nucleotide sequence ID" value="NZ_JBJVMW010000025.1"/>
</dbReference>
<dbReference type="SUPFAM" id="SSF52091">
    <property type="entry name" value="SpoIIaa-like"/>
    <property type="match status" value="1"/>
</dbReference>
<gene>
    <name evidence="3" type="ORF">ACKI1S_45035</name>
</gene>
<accession>A0ABW9IXT8</accession>
<dbReference type="InterPro" id="IPR036513">
    <property type="entry name" value="STAS_dom_sf"/>
</dbReference>
<evidence type="ECO:0000313" key="3">
    <source>
        <dbReference type="EMBL" id="MFM9653244.1"/>
    </source>
</evidence>
<dbReference type="Pfam" id="PF13466">
    <property type="entry name" value="STAS_2"/>
    <property type="match status" value="1"/>
</dbReference>
<evidence type="ECO:0000259" key="2">
    <source>
        <dbReference type="PROSITE" id="PS50801"/>
    </source>
</evidence>
<feature type="domain" description="STAS" evidence="2">
    <location>
        <begin position="1"/>
        <end position="68"/>
    </location>
</feature>
<dbReference type="PROSITE" id="PS50801">
    <property type="entry name" value="STAS"/>
    <property type="match status" value="1"/>
</dbReference>
<evidence type="ECO:0000313" key="4">
    <source>
        <dbReference type="Proteomes" id="UP001631993"/>
    </source>
</evidence>
<feature type="compositionally biased region" description="Basic and acidic residues" evidence="1">
    <location>
        <begin position="84"/>
        <end position="104"/>
    </location>
</feature>
<evidence type="ECO:0000256" key="1">
    <source>
        <dbReference type="SAM" id="MobiDB-lite"/>
    </source>
</evidence>
<sequence length="104" mass="11628">MCLALAGDLDYDTCGDVLDQVRQALLDRDDVENLRLNCRELAVVDSMGLSTLLQIHRSARADGIRFHLDDVGPAQSARGHRHLRVPDRPVSRVIRQARDGRSRA</sequence>
<dbReference type="Gene3D" id="3.30.750.24">
    <property type="entry name" value="STAS domain"/>
    <property type="match status" value="1"/>
</dbReference>
<reference evidence="3 4" key="1">
    <citation type="submission" date="2024-12" db="EMBL/GenBank/DDBJ databases">
        <title>Forecasting of Potato common scab and diversities of Pathogenic streptomyces spp. in china.</title>
        <authorList>
            <person name="Handique U."/>
            <person name="Wu J."/>
        </authorList>
    </citation>
    <scope>NUCLEOTIDE SEQUENCE [LARGE SCALE GENOMIC DNA]</scope>
    <source>
        <strain evidence="3 4">ZRIMU1585</strain>
    </source>
</reference>
<comment type="caution">
    <text evidence="3">The sequence shown here is derived from an EMBL/GenBank/DDBJ whole genome shotgun (WGS) entry which is preliminary data.</text>
</comment>
<dbReference type="InterPro" id="IPR058548">
    <property type="entry name" value="MlaB-like_STAS"/>
</dbReference>
<dbReference type="Proteomes" id="UP001631993">
    <property type="component" value="Unassembled WGS sequence"/>
</dbReference>